<dbReference type="Gene3D" id="1.10.10.10">
    <property type="entry name" value="Winged helix-like DNA-binding domain superfamily/Winged helix DNA-binding domain"/>
    <property type="match status" value="1"/>
</dbReference>
<dbReference type="Pfam" id="PF00126">
    <property type="entry name" value="HTH_1"/>
    <property type="match status" value="1"/>
</dbReference>
<keyword evidence="3" id="KW-0238">DNA-binding</keyword>
<dbReference type="Gene3D" id="3.40.190.10">
    <property type="entry name" value="Periplasmic binding protein-like II"/>
    <property type="match status" value="2"/>
</dbReference>
<comment type="caution">
    <text evidence="6">The sequence shown here is derived from an EMBL/GenBank/DDBJ whole genome shotgun (WGS) entry which is preliminary data.</text>
</comment>
<organism evidence="6 7">
    <name type="scientific">Borborobacter arsenicus</name>
    <dbReference type="NCBI Taxonomy" id="1851146"/>
    <lineage>
        <taxon>Bacteria</taxon>
        <taxon>Pseudomonadati</taxon>
        <taxon>Pseudomonadota</taxon>
        <taxon>Alphaproteobacteria</taxon>
        <taxon>Hyphomicrobiales</taxon>
        <taxon>Phyllobacteriaceae</taxon>
        <taxon>Borborobacter</taxon>
    </lineage>
</organism>
<dbReference type="OrthoDB" id="9793571at2"/>
<protein>
    <submittedName>
        <fullName evidence="6">LysR family transcriptional regulator</fullName>
    </submittedName>
</protein>
<keyword evidence="4" id="KW-0804">Transcription</keyword>
<keyword evidence="7" id="KW-1185">Reference proteome</keyword>
<dbReference type="InterPro" id="IPR000847">
    <property type="entry name" value="LysR_HTH_N"/>
</dbReference>
<dbReference type="Proteomes" id="UP000281647">
    <property type="component" value="Unassembled WGS sequence"/>
</dbReference>
<dbReference type="InterPro" id="IPR036390">
    <property type="entry name" value="WH_DNA-bd_sf"/>
</dbReference>
<dbReference type="InterPro" id="IPR005119">
    <property type="entry name" value="LysR_subst-bd"/>
</dbReference>
<dbReference type="PANTHER" id="PTHR30537:SF74">
    <property type="entry name" value="HTH-TYPE TRANSCRIPTIONAL REGULATOR TRPI"/>
    <property type="match status" value="1"/>
</dbReference>
<dbReference type="PANTHER" id="PTHR30537">
    <property type="entry name" value="HTH-TYPE TRANSCRIPTIONAL REGULATOR"/>
    <property type="match status" value="1"/>
</dbReference>
<dbReference type="SUPFAM" id="SSF46785">
    <property type="entry name" value="Winged helix' DNA-binding domain"/>
    <property type="match status" value="1"/>
</dbReference>
<dbReference type="GO" id="GO:0003700">
    <property type="term" value="F:DNA-binding transcription factor activity"/>
    <property type="evidence" value="ECO:0007669"/>
    <property type="project" value="InterPro"/>
</dbReference>
<dbReference type="InterPro" id="IPR058163">
    <property type="entry name" value="LysR-type_TF_proteobact-type"/>
</dbReference>
<evidence type="ECO:0000256" key="3">
    <source>
        <dbReference type="ARBA" id="ARBA00023125"/>
    </source>
</evidence>
<evidence type="ECO:0000256" key="4">
    <source>
        <dbReference type="ARBA" id="ARBA00023163"/>
    </source>
</evidence>
<accession>A0A432VAT8</accession>
<proteinExistence type="inferred from homology"/>
<reference evidence="6 7" key="1">
    <citation type="submission" date="2018-11" db="EMBL/GenBank/DDBJ databases">
        <title>Pseudaminobacter arsenicus sp. nov., an arsenic-resistant bacterium isolated from arsenic-rich aquifers.</title>
        <authorList>
            <person name="Mu Y."/>
        </authorList>
    </citation>
    <scope>NUCLEOTIDE SEQUENCE [LARGE SCALE GENOMIC DNA]</scope>
    <source>
        <strain evidence="6 7">CB3</strain>
    </source>
</reference>
<dbReference type="RefSeq" id="WP_128624290.1">
    <property type="nucleotide sequence ID" value="NZ_ML133508.1"/>
</dbReference>
<evidence type="ECO:0000256" key="1">
    <source>
        <dbReference type="ARBA" id="ARBA00009437"/>
    </source>
</evidence>
<comment type="similarity">
    <text evidence="1">Belongs to the LysR transcriptional regulatory family.</text>
</comment>
<feature type="domain" description="HTH lysR-type" evidence="5">
    <location>
        <begin position="6"/>
        <end position="63"/>
    </location>
</feature>
<gene>
    <name evidence="6" type="ORF">EET67_03835</name>
</gene>
<dbReference type="InterPro" id="IPR036388">
    <property type="entry name" value="WH-like_DNA-bd_sf"/>
</dbReference>
<evidence type="ECO:0000313" key="6">
    <source>
        <dbReference type="EMBL" id="RUM99298.1"/>
    </source>
</evidence>
<dbReference type="FunFam" id="3.40.190.10:FF:000017">
    <property type="entry name" value="Glycine cleavage system transcriptional activator"/>
    <property type="match status" value="1"/>
</dbReference>
<evidence type="ECO:0000259" key="5">
    <source>
        <dbReference type="PROSITE" id="PS50931"/>
    </source>
</evidence>
<dbReference type="AlphaFoldDB" id="A0A432VAT8"/>
<dbReference type="PROSITE" id="PS50931">
    <property type="entry name" value="HTH_LYSR"/>
    <property type="match status" value="1"/>
</dbReference>
<keyword evidence="2" id="KW-0805">Transcription regulation</keyword>
<evidence type="ECO:0000256" key="2">
    <source>
        <dbReference type="ARBA" id="ARBA00023015"/>
    </source>
</evidence>
<dbReference type="GO" id="GO:0006351">
    <property type="term" value="P:DNA-templated transcription"/>
    <property type="evidence" value="ECO:0007669"/>
    <property type="project" value="TreeGrafter"/>
</dbReference>
<dbReference type="PRINTS" id="PR00039">
    <property type="entry name" value="HTHLYSR"/>
</dbReference>
<dbReference type="SUPFAM" id="SSF53850">
    <property type="entry name" value="Periplasmic binding protein-like II"/>
    <property type="match status" value="1"/>
</dbReference>
<dbReference type="Pfam" id="PF03466">
    <property type="entry name" value="LysR_substrate"/>
    <property type="match status" value="1"/>
</dbReference>
<sequence length="295" mass="32415">MARHLPSLNALRAFEAAGRHGRMIQAAAELNVTHSAISRQIRHLEEVLGVTLFEGPKNRLELTEAGHALLPGLVSGFDQIDKAVRLVADTEDGPIDVSCLGTFTMRWLIPRLYGFQAAHAGISVRLTSSDGPIDLAREGFDVAIRVGTGPWPPDAQITTLFGEQVGPVLAPQLARRYAPNLTGLPLLHTQTRPEAWADWLARSGIGVKDEPGIGYEHFYFMLEAAMAGLGVCIAPWPLVADDIHAGRLVAPYGFIESGMDYVAIRRTRPHRKSALFCEWLKEEARQFKPWRKTAG</sequence>
<dbReference type="GO" id="GO:0043565">
    <property type="term" value="F:sequence-specific DNA binding"/>
    <property type="evidence" value="ECO:0007669"/>
    <property type="project" value="TreeGrafter"/>
</dbReference>
<dbReference type="EMBL" id="RKST01000002">
    <property type="protein sequence ID" value="RUM99298.1"/>
    <property type="molecule type" value="Genomic_DNA"/>
</dbReference>
<evidence type="ECO:0000313" key="7">
    <source>
        <dbReference type="Proteomes" id="UP000281647"/>
    </source>
</evidence>
<name>A0A432VAT8_9HYPH</name>